<feature type="transmembrane region" description="Helical" evidence="14">
    <location>
        <begin position="163"/>
        <end position="180"/>
    </location>
</feature>
<keyword evidence="17" id="KW-1185">Reference proteome</keyword>
<dbReference type="InterPro" id="IPR027256">
    <property type="entry name" value="P-typ_ATPase_IB"/>
</dbReference>
<dbReference type="InterPro" id="IPR036163">
    <property type="entry name" value="HMA_dom_sf"/>
</dbReference>
<dbReference type="InterPro" id="IPR001757">
    <property type="entry name" value="P_typ_ATPase"/>
</dbReference>
<evidence type="ECO:0000256" key="9">
    <source>
        <dbReference type="ARBA" id="ARBA00022967"/>
    </source>
</evidence>
<feature type="transmembrane region" description="Helical" evidence="14">
    <location>
        <begin position="691"/>
        <end position="713"/>
    </location>
</feature>
<dbReference type="InterPro" id="IPR017969">
    <property type="entry name" value="Heavy-metal-associated_CS"/>
</dbReference>
<dbReference type="Pfam" id="PF00702">
    <property type="entry name" value="Hydrolase"/>
    <property type="match status" value="1"/>
</dbReference>
<dbReference type="OrthoDB" id="9814270at2"/>
<accession>A0A220VFD4</accession>
<evidence type="ECO:0000256" key="8">
    <source>
        <dbReference type="ARBA" id="ARBA00022840"/>
    </source>
</evidence>
<dbReference type="PRINTS" id="PR00119">
    <property type="entry name" value="CATATPASE"/>
</dbReference>
<dbReference type="EMBL" id="CP022356">
    <property type="protein sequence ID" value="ASK79049.1"/>
    <property type="molecule type" value="Genomic_DNA"/>
</dbReference>
<evidence type="ECO:0000256" key="13">
    <source>
        <dbReference type="ARBA" id="ARBA00047308"/>
    </source>
</evidence>
<dbReference type="SFLD" id="SFLDS00003">
    <property type="entry name" value="Haloacid_Dehalogenase"/>
    <property type="match status" value="1"/>
</dbReference>
<dbReference type="GO" id="GO:0005886">
    <property type="term" value="C:plasma membrane"/>
    <property type="evidence" value="ECO:0007669"/>
    <property type="project" value="UniProtKB-SubCell"/>
</dbReference>
<dbReference type="Gene3D" id="3.40.1110.10">
    <property type="entry name" value="Calcium-transporting ATPase, cytoplasmic domain N"/>
    <property type="match status" value="1"/>
</dbReference>
<evidence type="ECO:0000256" key="10">
    <source>
        <dbReference type="ARBA" id="ARBA00022989"/>
    </source>
</evidence>
<evidence type="ECO:0000259" key="15">
    <source>
        <dbReference type="PROSITE" id="PS50846"/>
    </source>
</evidence>
<dbReference type="SFLD" id="SFLDF00027">
    <property type="entry name" value="p-type_atpase"/>
    <property type="match status" value="1"/>
</dbReference>
<dbReference type="SFLD" id="SFLDG00002">
    <property type="entry name" value="C1.7:_P-type_atpase_like"/>
    <property type="match status" value="1"/>
</dbReference>
<keyword evidence="11 14" id="KW-0472">Membrane</keyword>
<dbReference type="Pfam" id="PF00122">
    <property type="entry name" value="E1-E2_ATPase"/>
    <property type="match status" value="1"/>
</dbReference>
<evidence type="ECO:0000256" key="1">
    <source>
        <dbReference type="ARBA" id="ARBA00004651"/>
    </source>
</evidence>
<dbReference type="SUPFAM" id="SSF81653">
    <property type="entry name" value="Calcium ATPase, transduction domain A"/>
    <property type="match status" value="1"/>
</dbReference>
<reference evidence="16 17" key="1">
    <citation type="journal article" date="2016" name="Int. J. Syst. Evol. Microbiol.">
        <title>Paraphotobacterium marinum gen. nov., sp. nov., a member of the family Vibrionaceae, isolated from surface seawater.</title>
        <authorList>
            <person name="Huang Z."/>
            <person name="Dong C."/>
            <person name="Shao Z."/>
        </authorList>
    </citation>
    <scope>NUCLEOTIDE SEQUENCE [LARGE SCALE GENOMIC DNA]</scope>
    <source>
        <strain evidence="16 17">NSCS20N07D</strain>
    </source>
</reference>
<evidence type="ECO:0000256" key="4">
    <source>
        <dbReference type="ARBA" id="ARBA00022553"/>
    </source>
</evidence>
<dbReference type="AlphaFoldDB" id="A0A220VFD4"/>
<dbReference type="SUPFAM" id="SSF56784">
    <property type="entry name" value="HAD-like"/>
    <property type="match status" value="1"/>
</dbReference>
<feature type="transmembrane region" description="Helical" evidence="14">
    <location>
        <begin position="666"/>
        <end position="685"/>
    </location>
</feature>
<evidence type="ECO:0000256" key="3">
    <source>
        <dbReference type="ARBA" id="ARBA00022475"/>
    </source>
</evidence>
<dbReference type="InterPro" id="IPR018303">
    <property type="entry name" value="ATPase_P-typ_P_site"/>
</dbReference>
<keyword evidence="5 14" id="KW-0812">Transmembrane</keyword>
<evidence type="ECO:0000256" key="14">
    <source>
        <dbReference type="RuleBase" id="RU362081"/>
    </source>
</evidence>
<sequence>MISNTYNHIVKKDQKNQTKEKTENTFKWTIKGMDCPACAKNIEKQINKIQGVQFTQVSFPLEQITVHFNNQCEPSVIKKELNKKGYEVFEVGQLFEKKQTNNLIYDFIRKNTLLIFLMIGMLACYGIESINQSLSQYLFIIFTSIGLTPLLKKSYFLFKAKVFFSIETLMIIAAIGALFINHSHEALMVIMLYFFGEKLETFASSKARQGIQSLVSLIPSKVTKIVEGNRVVINVSDLRFGDIIEVHAGDRLPADGVLLVGYGLMDESSMTGESLPVEKNKGDSLIAGSIVVDHTITLKVNSEKGNNSVDKIINLIDKAEQEKAPVERMIQQFSRFYTPSIILIAFLMMLLLPVLFSVPWSEAIYRCLALLLISCPCALIISTPAAITSSLFNASKRGVLIKNGLAIEKFAKINSIAFDKTGTLTLGKYKLLDIKILNNYTKGKVLSIAKSLEDGYRHPIAYAFKHINDGELISVTSKKALVGLGVEGFIQNNKYQLLSPNKMKQKLPSEMKELINSLESACKTIIIMMKNTQEPIAIFILEDSLKPEAKEVINDLKKMKLDLLMLTGDNQISADNVAKKLSINYESNLYPDQKVKFIKQKSEKENVMFIGDGINDAPAMKYAFSSIAMGQGSDVALEVAEASIVHGRLNEIPFAIKLAKATRLNIIQNISFALLLKGIFFTTSLMGISGLWLAVIADTGATVLVTLNALRLLNIKN</sequence>
<evidence type="ECO:0000256" key="5">
    <source>
        <dbReference type="ARBA" id="ARBA00022692"/>
    </source>
</evidence>
<dbReference type="GO" id="GO:0015086">
    <property type="term" value="F:cadmium ion transmembrane transporter activity"/>
    <property type="evidence" value="ECO:0007669"/>
    <property type="project" value="TreeGrafter"/>
</dbReference>
<dbReference type="SUPFAM" id="SSF55008">
    <property type="entry name" value="HMA, heavy metal-associated domain"/>
    <property type="match status" value="1"/>
</dbReference>
<dbReference type="PROSITE" id="PS50846">
    <property type="entry name" value="HMA_2"/>
    <property type="match status" value="1"/>
</dbReference>
<dbReference type="Gene3D" id="3.40.50.1000">
    <property type="entry name" value="HAD superfamily/HAD-like"/>
    <property type="match status" value="1"/>
</dbReference>
<evidence type="ECO:0000256" key="7">
    <source>
        <dbReference type="ARBA" id="ARBA00022741"/>
    </source>
</evidence>
<dbReference type="GO" id="GO:0016463">
    <property type="term" value="F:P-type zinc transporter activity"/>
    <property type="evidence" value="ECO:0007669"/>
    <property type="project" value="UniProtKB-EC"/>
</dbReference>
<dbReference type="GO" id="GO:0046872">
    <property type="term" value="F:metal ion binding"/>
    <property type="evidence" value="ECO:0007669"/>
    <property type="project" value="UniProtKB-KW"/>
</dbReference>
<dbReference type="PROSITE" id="PS00154">
    <property type="entry name" value="ATPASE_E1_E2"/>
    <property type="match status" value="1"/>
</dbReference>
<comment type="subcellular location">
    <subcellularLocation>
        <location evidence="1">Cell membrane</location>
        <topology evidence="1">Multi-pass membrane protein</topology>
    </subcellularLocation>
</comment>
<dbReference type="Pfam" id="PF00403">
    <property type="entry name" value="HMA"/>
    <property type="match status" value="1"/>
</dbReference>
<dbReference type="PANTHER" id="PTHR48085:SF5">
    <property type="entry name" value="CADMIUM_ZINC-TRANSPORTING ATPASE HMA4-RELATED"/>
    <property type="match status" value="1"/>
</dbReference>
<dbReference type="NCBIfam" id="TIGR01525">
    <property type="entry name" value="ATPase-IB_hvy"/>
    <property type="match status" value="1"/>
</dbReference>
<dbReference type="InterPro" id="IPR059000">
    <property type="entry name" value="ATPase_P-type_domA"/>
</dbReference>
<dbReference type="InterPro" id="IPR051014">
    <property type="entry name" value="Cation_Transport_ATPase_IB"/>
</dbReference>
<evidence type="ECO:0000256" key="12">
    <source>
        <dbReference type="ARBA" id="ARBA00039097"/>
    </source>
</evidence>
<dbReference type="PROSITE" id="PS01229">
    <property type="entry name" value="COF_2"/>
    <property type="match status" value="1"/>
</dbReference>
<dbReference type="InterPro" id="IPR023299">
    <property type="entry name" value="ATPase_P-typ_cyto_dom_N"/>
</dbReference>
<dbReference type="InterPro" id="IPR044492">
    <property type="entry name" value="P_typ_ATPase_HD_dom"/>
</dbReference>
<dbReference type="EC" id="7.2.2.12" evidence="12"/>
<keyword evidence="9" id="KW-1278">Translocase</keyword>
<dbReference type="InterPro" id="IPR008250">
    <property type="entry name" value="ATPase_P-typ_transduc_dom_A_sf"/>
</dbReference>
<dbReference type="InterPro" id="IPR023298">
    <property type="entry name" value="ATPase_P-typ_TM_dom_sf"/>
</dbReference>
<keyword evidence="7 14" id="KW-0547">Nucleotide-binding</keyword>
<keyword evidence="6 14" id="KW-0479">Metal-binding</keyword>
<evidence type="ECO:0000256" key="11">
    <source>
        <dbReference type="ARBA" id="ARBA00023136"/>
    </source>
</evidence>
<evidence type="ECO:0000313" key="16">
    <source>
        <dbReference type="EMBL" id="ASK79049.1"/>
    </source>
</evidence>
<keyword evidence="8 14" id="KW-0067">ATP-binding</keyword>
<feature type="domain" description="HMA" evidence="15">
    <location>
        <begin position="24"/>
        <end position="89"/>
    </location>
</feature>
<comment type="similarity">
    <text evidence="2 14">Belongs to the cation transport ATPase (P-type) (TC 3.A.3) family. Type IB subfamily.</text>
</comment>
<dbReference type="GO" id="GO:0016887">
    <property type="term" value="F:ATP hydrolysis activity"/>
    <property type="evidence" value="ECO:0007669"/>
    <property type="project" value="InterPro"/>
</dbReference>
<dbReference type="CDD" id="cd00371">
    <property type="entry name" value="HMA"/>
    <property type="match status" value="1"/>
</dbReference>
<protein>
    <recommendedName>
        <fullName evidence="12">P-type Zn(2+) transporter</fullName>
        <ecNumber evidence="12">7.2.2.12</ecNumber>
    </recommendedName>
</protein>
<feature type="transmembrane region" description="Helical" evidence="14">
    <location>
        <begin position="363"/>
        <end position="387"/>
    </location>
</feature>
<dbReference type="SUPFAM" id="SSF81665">
    <property type="entry name" value="Calcium ATPase, transmembrane domain M"/>
    <property type="match status" value="1"/>
</dbReference>
<feature type="transmembrane region" description="Helical" evidence="14">
    <location>
        <begin position="111"/>
        <end position="128"/>
    </location>
</feature>
<keyword evidence="4" id="KW-0597">Phosphoprotein</keyword>
<dbReference type="InterPro" id="IPR023214">
    <property type="entry name" value="HAD_sf"/>
</dbReference>
<organism evidence="16 17">
    <name type="scientific">Paraphotobacterium marinum</name>
    <dbReference type="NCBI Taxonomy" id="1755811"/>
    <lineage>
        <taxon>Bacteria</taxon>
        <taxon>Pseudomonadati</taxon>
        <taxon>Pseudomonadota</taxon>
        <taxon>Gammaproteobacteria</taxon>
        <taxon>Vibrionales</taxon>
        <taxon>Vibrionaceae</taxon>
        <taxon>Paraphotobacterium</taxon>
    </lineage>
</organism>
<dbReference type="PROSITE" id="PS01047">
    <property type="entry name" value="HMA_1"/>
    <property type="match status" value="1"/>
</dbReference>
<dbReference type="GO" id="GO:0005524">
    <property type="term" value="F:ATP binding"/>
    <property type="evidence" value="ECO:0007669"/>
    <property type="project" value="UniProtKB-UniRule"/>
</dbReference>
<evidence type="ECO:0000256" key="6">
    <source>
        <dbReference type="ARBA" id="ARBA00022723"/>
    </source>
</evidence>
<proteinExistence type="inferred from homology"/>
<dbReference type="Proteomes" id="UP000242175">
    <property type="component" value="Chromosome small"/>
</dbReference>
<dbReference type="KEGG" id="pmai:CF386_08245"/>
<gene>
    <name evidence="16" type="primary">zntA</name>
    <name evidence="16" type="ORF">CF386_08245</name>
</gene>
<dbReference type="Gene3D" id="2.70.150.10">
    <property type="entry name" value="Calcium-transporting ATPase, cytoplasmic transduction domain A"/>
    <property type="match status" value="1"/>
</dbReference>
<evidence type="ECO:0000313" key="17">
    <source>
        <dbReference type="Proteomes" id="UP000242175"/>
    </source>
</evidence>
<dbReference type="NCBIfam" id="TIGR01494">
    <property type="entry name" value="ATPase_P-type"/>
    <property type="match status" value="1"/>
</dbReference>
<dbReference type="RefSeq" id="WP_089073957.1">
    <property type="nucleotide sequence ID" value="NZ_CBCSAM010000002.1"/>
</dbReference>
<evidence type="ECO:0000256" key="2">
    <source>
        <dbReference type="ARBA" id="ARBA00006024"/>
    </source>
</evidence>
<comment type="catalytic activity">
    <reaction evidence="13">
        <text>Zn(2+)(in) + ATP + H2O = Zn(2+)(out) + ADP + phosphate + H(+)</text>
        <dbReference type="Rhea" id="RHEA:20621"/>
        <dbReference type="ChEBI" id="CHEBI:15377"/>
        <dbReference type="ChEBI" id="CHEBI:15378"/>
        <dbReference type="ChEBI" id="CHEBI:29105"/>
        <dbReference type="ChEBI" id="CHEBI:30616"/>
        <dbReference type="ChEBI" id="CHEBI:43474"/>
        <dbReference type="ChEBI" id="CHEBI:456216"/>
        <dbReference type="EC" id="7.2.2.12"/>
    </reaction>
</comment>
<keyword evidence="3 14" id="KW-1003">Cell membrane</keyword>
<dbReference type="PANTHER" id="PTHR48085">
    <property type="entry name" value="CADMIUM/ZINC-TRANSPORTING ATPASE HMA2-RELATED"/>
    <property type="match status" value="1"/>
</dbReference>
<dbReference type="Gene3D" id="3.30.70.100">
    <property type="match status" value="1"/>
</dbReference>
<name>A0A220VFD4_9GAMM</name>
<keyword evidence="16" id="KW-0378">Hydrolase</keyword>
<feature type="transmembrane region" description="Helical" evidence="14">
    <location>
        <begin position="336"/>
        <end position="357"/>
    </location>
</feature>
<dbReference type="InterPro" id="IPR036412">
    <property type="entry name" value="HAD-like_sf"/>
</dbReference>
<dbReference type="InterPro" id="IPR006121">
    <property type="entry name" value="HMA_dom"/>
</dbReference>
<keyword evidence="10 14" id="KW-1133">Transmembrane helix</keyword>